<dbReference type="GO" id="GO:0015031">
    <property type="term" value="P:protein transport"/>
    <property type="evidence" value="ECO:0007669"/>
    <property type="project" value="UniProtKB-KW"/>
</dbReference>
<evidence type="ECO:0000256" key="3">
    <source>
        <dbReference type="ARBA" id="ARBA00018067"/>
    </source>
</evidence>
<dbReference type="GO" id="GO:0044804">
    <property type="term" value="P:nucleophagy"/>
    <property type="evidence" value="ECO:0007669"/>
    <property type="project" value="TreeGrafter"/>
</dbReference>
<feature type="region of interest" description="Disordered" evidence="11">
    <location>
        <begin position="118"/>
        <end position="177"/>
    </location>
</feature>
<dbReference type="InterPro" id="IPR007135">
    <property type="entry name" value="Atg3/Atg10"/>
</dbReference>
<dbReference type="Pfam" id="PF03987">
    <property type="entry name" value="Autophagy_act_C"/>
    <property type="match status" value="1"/>
</dbReference>
<gene>
    <name evidence="13" type="ORF">Dda_7303</name>
</gene>
<evidence type="ECO:0000313" key="14">
    <source>
        <dbReference type="Proteomes" id="UP001221413"/>
    </source>
</evidence>
<feature type="region of interest" description="Disordered" evidence="11">
    <location>
        <begin position="282"/>
        <end position="346"/>
    </location>
</feature>
<dbReference type="GO" id="GO:0000045">
    <property type="term" value="P:autophagosome assembly"/>
    <property type="evidence" value="ECO:0007669"/>
    <property type="project" value="TreeGrafter"/>
</dbReference>
<dbReference type="Proteomes" id="UP001221413">
    <property type="component" value="Unassembled WGS sequence"/>
</dbReference>
<dbReference type="GO" id="GO:0000407">
    <property type="term" value="C:phagophore assembly site"/>
    <property type="evidence" value="ECO:0007669"/>
    <property type="project" value="TreeGrafter"/>
</dbReference>
<keyword evidence="8" id="KW-0072">Autophagy</keyword>
<evidence type="ECO:0000256" key="6">
    <source>
        <dbReference type="ARBA" id="ARBA00022786"/>
    </source>
</evidence>
<name>A0AAD6IS50_DREDA</name>
<accession>A0AAD6IS50</accession>
<keyword evidence="14" id="KW-1185">Reference proteome</keyword>
<comment type="subcellular location">
    <subcellularLocation>
        <location evidence="1">Cytoplasm</location>
    </subcellularLocation>
</comment>
<dbReference type="PANTHER" id="PTHR12866:SF2">
    <property type="entry name" value="UBIQUITIN-LIKE-CONJUGATING ENZYME ATG3"/>
    <property type="match status" value="1"/>
</dbReference>
<evidence type="ECO:0000256" key="10">
    <source>
        <dbReference type="ARBA" id="ARBA00033139"/>
    </source>
</evidence>
<keyword evidence="12" id="KW-0472">Membrane</keyword>
<keyword evidence="7" id="KW-0653">Protein transport</keyword>
<dbReference type="GO" id="GO:0019776">
    <property type="term" value="F:Atg8-family ligase activity"/>
    <property type="evidence" value="ECO:0007669"/>
    <property type="project" value="TreeGrafter"/>
</dbReference>
<keyword evidence="5" id="KW-0963">Cytoplasm</keyword>
<keyword evidence="12" id="KW-1133">Transmembrane helix</keyword>
<feature type="transmembrane region" description="Helical" evidence="12">
    <location>
        <begin position="715"/>
        <end position="736"/>
    </location>
</feature>
<evidence type="ECO:0000256" key="9">
    <source>
        <dbReference type="ARBA" id="ARBA00032144"/>
    </source>
</evidence>
<dbReference type="GO" id="GO:0005829">
    <property type="term" value="C:cytosol"/>
    <property type="evidence" value="ECO:0007669"/>
    <property type="project" value="TreeGrafter"/>
</dbReference>
<evidence type="ECO:0000256" key="2">
    <source>
        <dbReference type="ARBA" id="ARBA00007683"/>
    </source>
</evidence>
<evidence type="ECO:0000256" key="4">
    <source>
        <dbReference type="ARBA" id="ARBA00022448"/>
    </source>
</evidence>
<comment type="similarity">
    <text evidence="2">Belongs to the ATG3 family.</text>
</comment>
<comment type="caution">
    <text evidence="13">The sequence shown here is derived from an EMBL/GenBank/DDBJ whole genome shotgun (WGS) entry which is preliminary data.</text>
</comment>
<feature type="compositionally biased region" description="Basic and acidic residues" evidence="11">
    <location>
        <begin position="146"/>
        <end position="159"/>
    </location>
</feature>
<dbReference type="GO" id="GO:0061723">
    <property type="term" value="P:glycophagy"/>
    <property type="evidence" value="ECO:0007669"/>
    <property type="project" value="TreeGrafter"/>
</dbReference>
<keyword evidence="6" id="KW-0833">Ubl conjugation pathway</keyword>
<dbReference type="EMBL" id="JAQGDS010000010">
    <property type="protein sequence ID" value="KAJ6257518.1"/>
    <property type="molecule type" value="Genomic_DNA"/>
</dbReference>
<evidence type="ECO:0000256" key="7">
    <source>
        <dbReference type="ARBA" id="ARBA00022927"/>
    </source>
</evidence>
<evidence type="ECO:0000256" key="1">
    <source>
        <dbReference type="ARBA" id="ARBA00004496"/>
    </source>
</evidence>
<sequence length="901" mass="97007">MAAITPQLETSPRLVYPAMAATVRSLFSDLRDRITPPTHTSTFLTSGKLTPEEFISAGDYLVYKFPTWSWSAASPGKSKSYLPLDKQFLVTKGVPCHRRLDDNFAGAAGLNDRVVENDSAVDGDDNEGWLSTGVTKNEEEGASTARDVRTVDDKGRVEEAPVEDTESIGDMEDEEDDSEAIIRDNDHTKTPLRTYTLYITYSTWYSTPRLFLTGQHGATATPLTHAEMMQDIVGDYQDKTVTIEEFPFLDGNLKMPSVHPCKHASVMRLLLDRANAAAKAKKRREAEAAAGTSAESKEEREWEEIDYSKTLAEATEEDSDQQGRADGGNPVNSDDEAIRNPQPLLGNPDRLVNLPLDHPLVRTATLHANRLAHSRSFTAVPRANPIVEAEDGVDASAVLKPLPQPGLLAQPHLLQDLALRLTAPRCGPLYPSPKIARLMLIANSTRTSVTRMPAPNSPTSVVMGSMTGARTPHFCAAVAAAGTGMVLVTAAAGPASRPSRRFFLPFAPAAMVLPFANSRRRAFSRSFLLPLHSTVQLMISRVPPPSPHIKHVLVNTLNTPPLGTSGVCVYVTTVTAFSISSCSMTSVIRHFVDRGPMLAFSGLMDRQLLHLDVLREQTGEERDSVPYMAANTLPSGAAIVSSHSARSRCEASSPQVVGACVAGPGKSVAPAAPASALPFAAFATDAAAPTADVEAFFDTDLAIAGASGGIIRPGVVSHAVVIVVGVILAAVLLLLLRLLGDILVLLVAKPRAVHGINQIRMDRPPDAQDQVRLNHNRIGDHKRRVLALDRNNLIERNDEGRHPSKDVAVEADVPTGHVHAALQQDLLLQRAAVVFDELVFQRDALEQRVEVLVAAVAGRGERRRRSNDRYDGCVGALRGGTRASFALLPAVVTAKDGSSAI</sequence>
<reference evidence="13" key="1">
    <citation type="submission" date="2023-01" db="EMBL/GenBank/DDBJ databases">
        <title>The chitinases involved in constricting ring structure development in the nematode-trapping fungus Drechslerella dactyloides.</title>
        <authorList>
            <person name="Wang R."/>
            <person name="Zhang L."/>
            <person name="Tang P."/>
            <person name="Li S."/>
            <person name="Liang L."/>
        </authorList>
    </citation>
    <scope>NUCLEOTIDE SEQUENCE</scope>
    <source>
        <strain evidence="13">YMF1.00031</strain>
    </source>
</reference>
<evidence type="ECO:0000256" key="8">
    <source>
        <dbReference type="ARBA" id="ARBA00023006"/>
    </source>
</evidence>
<dbReference type="AlphaFoldDB" id="A0AAD6IS50"/>
<evidence type="ECO:0000256" key="5">
    <source>
        <dbReference type="ARBA" id="ARBA00022490"/>
    </source>
</evidence>
<evidence type="ECO:0000256" key="12">
    <source>
        <dbReference type="SAM" id="Phobius"/>
    </source>
</evidence>
<dbReference type="PANTHER" id="PTHR12866">
    <property type="entry name" value="UBIQUITIN-LIKE-CONJUGATING ENZYME ATG3"/>
    <property type="match status" value="1"/>
</dbReference>
<feature type="compositionally biased region" description="Acidic residues" evidence="11">
    <location>
        <begin position="160"/>
        <end position="177"/>
    </location>
</feature>
<evidence type="ECO:0000313" key="13">
    <source>
        <dbReference type="EMBL" id="KAJ6257518.1"/>
    </source>
</evidence>
<dbReference type="GO" id="GO:0000422">
    <property type="term" value="P:autophagy of mitochondrion"/>
    <property type="evidence" value="ECO:0007669"/>
    <property type="project" value="TreeGrafter"/>
</dbReference>
<keyword evidence="4" id="KW-0813">Transport</keyword>
<proteinExistence type="inferred from homology"/>
<protein>
    <recommendedName>
        <fullName evidence="3">Autophagy-related protein 3</fullName>
    </recommendedName>
    <alternativeName>
        <fullName evidence="9 10">Autophagy-related E2-like conjugation enzyme ATG3</fullName>
    </alternativeName>
</protein>
<organism evidence="13 14">
    <name type="scientific">Drechslerella dactyloides</name>
    <name type="common">Nematode-trapping fungus</name>
    <name type="synonym">Arthrobotrys dactyloides</name>
    <dbReference type="NCBI Taxonomy" id="74499"/>
    <lineage>
        <taxon>Eukaryota</taxon>
        <taxon>Fungi</taxon>
        <taxon>Dikarya</taxon>
        <taxon>Ascomycota</taxon>
        <taxon>Pezizomycotina</taxon>
        <taxon>Orbiliomycetes</taxon>
        <taxon>Orbiliales</taxon>
        <taxon>Orbiliaceae</taxon>
        <taxon>Drechslerella</taxon>
    </lineage>
</organism>
<evidence type="ECO:0000256" key="11">
    <source>
        <dbReference type="SAM" id="MobiDB-lite"/>
    </source>
</evidence>
<keyword evidence="12" id="KW-0812">Transmembrane</keyword>